<reference evidence="1" key="1">
    <citation type="submission" date="2023-04" db="EMBL/GenBank/DDBJ databases">
        <title>Draft Genome sequencing of Naganishia species isolated from polar environments using Oxford Nanopore Technology.</title>
        <authorList>
            <person name="Leo P."/>
            <person name="Venkateswaran K."/>
        </authorList>
    </citation>
    <scope>NUCLEOTIDE SEQUENCE</scope>
    <source>
        <strain evidence="1">MNA-CCFEE 5425</strain>
    </source>
</reference>
<dbReference type="EMBL" id="JASBWU010000006">
    <property type="protein sequence ID" value="KAJ9120759.1"/>
    <property type="molecule type" value="Genomic_DNA"/>
</dbReference>
<accession>A0ACC2X9Q0</accession>
<keyword evidence="2" id="KW-1185">Reference proteome</keyword>
<name>A0ACC2X9Q0_9TREE</name>
<evidence type="ECO:0000313" key="2">
    <source>
        <dbReference type="Proteomes" id="UP001243375"/>
    </source>
</evidence>
<protein>
    <submittedName>
        <fullName evidence="1">Uncharacterized protein</fullName>
    </submittedName>
</protein>
<comment type="caution">
    <text evidence="1">The sequence shown here is derived from an EMBL/GenBank/DDBJ whole genome shotgun (WGS) entry which is preliminary data.</text>
</comment>
<gene>
    <name evidence="1" type="ORF">QFC22_002691</name>
</gene>
<sequence>MGSKPKTGLGGQPKQKTGKEPKQGIGESQSKELVRNLEVSARTAQPNNEIPNSTTTTSGLPADRTMSSNEREKPVVKPSTGGDERVLAADGRSWVKRGSFGQSGDDDDDRVMASDGRSWVKRDVASRVTTVSRSTMPSKSQRWGKKGPSLEVQKREEVPGSDEVRLTDSPLSPFEPESGPTPAFLSNDFDWSRRSSDAVNLARKMERANADGDRSGHSDEFITVDKRSAPPSESTLSDVAKRDHSDILWEFIPEGQSRVGSTFKS</sequence>
<organism evidence="1 2">
    <name type="scientific">Naganishia vaughanmartiniae</name>
    <dbReference type="NCBI Taxonomy" id="1424756"/>
    <lineage>
        <taxon>Eukaryota</taxon>
        <taxon>Fungi</taxon>
        <taxon>Dikarya</taxon>
        <taxon>Basidiomycota</taxon>
        <taxon>Agaricomycotina</taxon>
        <taxon>Tremellomycetes</taxon>
        <taxon>Filobasidiales</taxon>
        <taxon>Filobasidiaceae</taxon>
        <taxon>Naganishia</taxon>
    </lineage>
</organism>
<proteinExistence type="predicted"/>
<evidence type="ECO:0000313" key="1">
    <source>
        <dbReference type="EMBL" id="KAJ9120759.1"/>
    </source>
</evidence>
<dbReference type="Proteomes" id="UP001243375">
    <property type="component" value="Unassembled WGS sequence"/>
</dbReference>